<sequence>MPKARAQEGVDSTTTNPISIVDNDEDTSSFHAFAVLFVAVNVSHVTKPNRLQPCIMCYVPPQMMMENNHRMAATLFFR</sequence>
<dbReference type="EMBL" id="JH431048">
    <property type="status" value="NOT_ANNOTATED_CDS"/>
    <property type="molecule type" value="Genomic_DNA"/>
</dbReference>
<keyword evidence="3" id="KW-1185">Reference proteome</keyword>
<organism evidence="2 3">
    <name type="scientific">Strigamia maritima</name>
    <name type="common">European centipede</name>
    <name type="synonym">Geophilus maritimus</name>
    <dbReference type="NCBI Taxonomy" id="126957"/>
    <lineage>
        <taxon>Eukaryota</taxon>
        <taxon>Metazoa</taxon>
        <taxon>Ecdysozoa</taxon>
        <taxon>Arthropoda</taxon>
        <taxon>Myriapoda</taxon>
        <taxon>Chilopoda</taxon>
        <taxon>Pleurostigmophora</taxon>
        <taxon>Geophilomorpha</taxon>
        <taxon>Linotaeniidae</taxon>
        <taxon>Strigamia</taxon>
    </lineage>
</organism>
<evidence type="ECO:0000313" key="3">
    <source>
        <dbReference type="Proteomes" id="UP000014500"/>
    </source>
</evidence>
<dbReference type="AlphaFoldDB" id="T1IMI1"/>
<dbReference type="PhylomeDB" id="T1IMI1"/>
<evidence type="ECO:0000256" key="1">
    <source>
        <dbReference type="SAM" id="MobiDB-lite"/>
    </source>
</evidence>
<dbReference type="EnsemblMetazoa" id="SMAR002185-RA">
    <property type="protein sequence ID" value="SMAR002185-PA"/>
    <property type="gene ID" value="SMAR002185"/>
</dbReference>
<feature type="region of interest" description="Disordered" evidence="1">
    <location>
        <begin position="1"/>
        <end position="21"/>
    </location>
</feature>
<proteinExistence type="predicted"/>
<protein>
    <submittedName>
        <fullName evidence="2">Uncharacterized protein</fullName>
    </submittedName>
</protein>
<reference evidence="2" key="2">
    <citation type="submission" date="2015-02" db="UniProtKB">
        <authorList>
            <consortium name="EnsemblMetazoa"/>
        </authorList>
    </citation>
    <scope>IDENTIFICATION</scope>
</reference>
<accession>T1IMI1</accession>
<dbReference type="HOGENOM" id="CLU_2625114_0_0_1"/>
<dbReference type="Proteomes" id="UP000014500">
    <property type="component" value="Unassembled WGS sequence"/>
</dbReference>
<reference evidence="3" key="1">
    <citation type="submission" date="2011-05" db="EMBL/GenBank/DDBJ databases">
        <authorList>
            <person name="Richards S.R."/>
            <person name="Qu J."/>
            <person name="Jiang H."/>
            <person name="Jhangiani S.N."/>
            <person name="Agravi P."/>
            <person name="Goodspeed R."/>
            <person name="Gross S."/>
            <person name="Mandapat C."/>
            <person name="Jackson L."/>
            <person name="Mathew T."/>
            <person name="Pu L."/>
            <person name="Thornton R."/>
            <person name="Saada N."/>
            <person name="Wilczek-Boney K.B."/>
            <person name="Lee S."/>
            <person name="Kovar C."/>
            <person name="Wu Y."/>
            <person name="Scherer S.E."/>
            <person name="Worley K.C."/>
            <person name="Muzny D.M."/>
            <person name="Gibbs R."/>
        </authorList>
    </citation>
    <scope>NUCLEOTIDE SEQUENCE</scope>
    <source>
        <strain evidence="3">Brora</strain>
    </source>
</reference>
<evidence type="ECO:0000313" key="2">
    <source>
        <dbReference type="EnsemblMetazoa" id="SMAR002185-PA"/>
    </source>
</evidence>
<name>T1IMI1_STRMM</name>